<evidence type="ECO:0000256" key="3">
    <source>
        <dbReference type="ARBA" id="ARBA00022452"/>
    </source>
</evidence>
<comment type="subcellular location">
    <subcellularLocation>
        <location evidence="1 8">Cell outer membrane</location>
        <topology evidence="1 8">Multi-pass membrane protein</topology>
    </subcellularLocation>
</comment>
<evidence type="ECO:0000259" key="12">
    <source>
        <dbReference type="Pfam" id="PF07715"/>
    </source>
</evidence>
<dbReference type="Gene3D" id="2.40.170.20">
    <property type="entry name" value="TonB-dependent receptor, beta-barrel domain"/>
    <property type="match status" value="1"/>
</dbReference>
<evidence type="ECO:0000256" key="9">
    <source>
        <dbReference type="RuleBase" id="RU003357"/>
    </source>
</evidence>
<dbReference type="FunFam" id="2.60.40.1120:FF:000003">
    <property type="entry name" value="Outer membrane protein Omp121"/>
    <property type="match status" value="1"/>
</dbReference>
<keyword evidence="10" id="KW-0732">Signal</keyword>
<reference evidence="14 15" key="1">
    <citation type="submission" date="2018-05" db="EMBL/GenBank/DDBJ databases">
        <title>Genomic Encyclopedia of Archaeal and Bacterial Type Strains, Phase II (KMG-II): from individual species to whole genera.</title>
        <authorList>
            <person name="Goeker M."/>
        </authorList>
    </citation>
    <scope>NUCLEOTIDE SEQUENCE [LARGE SCALE GENOMIC DNA]</scope>
    <source>
        <strain evidence="14 15">DSM 23514</strain>
    </source>
</reference>
<feature type="domain" description="TonB-dependent receptor-like beta-barrel" evidence="11">
    <location>
        <begin position="411"/>
        <end position="768"/>
    </location>
</feature>
<evidence type="ECO:0000256" key="2">
    <source>
        <dbReference type="ARBA" id="ARBA00022448"/>
    </source>
</evidence>
<dbReference type="GO" id="GO:0009279">
    <property type="term" value="C:cell outer membrane"/>
    <property type="evidence" value="ECO:0007669"/>
    <property type="project" value="UniProtKB-SubCell"/>
</dbReference>
<proteinExistence type="inferred from homology"/>
<dbReference type="SUPFAM" id="SSF56935">
    <property type="entry name" value="Porins"/>
    <property type="match status" value="1"/>
</dbReference>
<evidence type="ECO:0000313" key="13">
    <source>
        <dbReference type="EMBL" id="MBD1259067.1"/>
    </source>
</evidence>
<protein>
    <submittedName>
        <fullName evidence="13">TonB-dependent receptor</fullName>
    </submittedName>
    <submittedName>
        <fullName evidence="14">TonB-linked SusC/RagA family outer membrane protein</fullName>
    </submittedName>
</protein>
<sequence length="1010" mass="111857">MRNTLLAILLFLFQIAIYAQDGVMVQGTVTDSAGQPLPGASVVVQGTTTGTQTDFDGNFTLDNVPSDGILSISYLGFVTQEIGVDGSSTISIALSEDAQALDEVVVVGYGTQKKSDLTSSIVSVDTESMEKVPTGQLMQAVQGKAAGVQISSQGSPGESPEIIIRGVNSVYGDSNPLFVVDGVFFDSIDFLNASEIESLSILKDASAAAIYGVEASNGVILITTKGGKFNRNASISYTGYTGVQTAQNVLQMANSEQFVNFALESGSDSEIASVNSAMQRFGRSRINPNVPNVNTDWYDEVLRKAMTQNHDISINGGSENIAYSVGGNFFYQDGILDMNNSYERFNLRTKLDIKANDWLKVGGSIVYSNATKYDDEASAWQLAYFAVPILPVYDYLYTEADPLPYSDAKEIGYRGSQNPFPLMDNSDLNSKIRRTVANFYADFQLIPEQLNFKTSLSYNHAGTTGRSVKLPYYVTDDYQRSVDESSITRSQVTNESYVLDNVLTYQNTFDDHDLTLMGGMSYRDNYNSYFGTTGYFDPSGAFVRDKEQTWYIENTSTDSQTSYDGGSQSYWFSYFGRAAYKYKNKYLAYATYRAEGTNKYDETYVYLPAFGLGWVLSEESFMKDVSFIDYFKLRGGWGRLANGSVPASDGGVGSSTVQTVFNDQYYTGTQFETISDNISWEFTEETNIGISAKFLDSRLSLEADYFIKDTKDMVIPLSPLVGTEVSYQNVGSVRNKGIELAIGYNGKIGKDFGYSINANFSKLENEVTDLYTQPYIERGSAEFRQMIIKGQPIDVFYGYDIEGVYQTQAEIDADPVAQSAIAGGTNISPGYFKYKDVDGSGELDADDRVYLGAPVPDYFYGGSINLNYKNWDFSTSFYGQGGNVILNRNRAEVIWTTGRNVDAELAKNRWTGEGSTNAFPSSEGYRQSWNQKLSNFFLQEGDFFRIQNIQLAYTLKNDKLPEIRFSLTADRPFLWTKGYNGFNPEVGFDGIDSQTYPIPSTYSFGMSIKI</sequence>
<dbReference type="Proteomes" id="UP000651837">
    <property type="component" value="Unassembled WGS sequence"/>
</dbReference>
<dbReference type="SUPFAM" id="SSF49464">
    <property type="entry name" value="Carboxypeptidase regulatory domain-like"/>
    <property type="match status" value="1"/>
</dbReference>
<dbReference type="Proteomes" id="UP000245667">
    <property type="component" value="Unassembled WGS sequence"/>
</dbReference>
<evidence type="ECO:0000313" key="14">
    <source>
        <dbReference type="EMBL" id="PWK24623.1"/>
    </source>
</evidence>
<dbReference type="Pfam" id="PF13715">
    <property type="entry name" value="CarbopepD_reg_2"/>
    <property type="match status" value="1"/>
</dbReference>
<dbReference type="Gene3D" id="2.170.130.10">
    <property type="entry name" value="TonB-dependent receptor, plug domain"/>
    <property type="match status" value="1"/>
</dbReference>
<evidence type="ECO:0000256" key="5">
    <source>
        <dbReference type="ARBA" id="ARBA00023077"/>
    </source>
</evidence>
<dbReference type="Pfam" id="PF00593">
    <property type="entry name" value="TonB_dep_Rec_b-barrel"/>
    <property type="match status" value="1"/>
</dbReference>
<organism evidence="14 15">
    <name type="scientific">Maribacter polysiphoniae</name>
    <dbReference type="NCBI Taxonomy" id="429344"/>
    <lineage>
        <taxon>Bacteria</taxon>
        <taxon>Pseudomonadati</taxon>
        <taxon>Bacteroidota</taxon>
        <taxon>Flavobacteriia</taxon>
        <taxon>Flavobacteriales</taxon>
        <taxon>Flavobacteriaceae</taxon>
        <taxon>Maribacter</taxon>
    </lineage>
</organism>
<reference evidence="13 16" key="2">
    <citation type="submission" date="2020-07" db="EMBL/GenBank/DDBJ databases">
        <title>The draft genome sequence of Maribacter polysiphoniae KCTC 22021.</title>
        <authorList>
            <person name="Mu L."/>
        </authorList>
    </citation>
    <scope>NUCLEOTIDE SEQUENCE [LARGE SCALE GENOMIC DNA]</scope>
    <source>
        <strain evidence="13 16">KCTC 22021</strain>
    </source>
</reference>
<dbReference type="Pfam" id="PF07715">
    <property type="entry name" value="Plug"/>
    <property type="match status" value="1"/>
</dbReference>
<dbReference type="InterPro" id="IPR008969">
    <property type="entry name" value="CarboxyPept-like_regulatory"/>
</dbReference>
<keyword evidence="16" id="KW-1185">Reference proteome</keyword>
<evidence type="ECO:0000256" key="7">
    <source>
        <dbReference type="ARBA" id="ARBA00023237"/>
    </source>
</evidence>
<dbReference type="InterPro" id="IPR039426">
    <property type="entry name" value="TonB-dep_rcpt-like"/>
</dbReference>
<accession>A0A316E7D4</accession>
<keyword evidence="7 8" id="KW-0998">Cell outer membrane</keyword>
<dbReference type="InterPro" id="IPR000531">
    <property type="entry name" value="Beta-barrel_TonB"/>
</dbReference>
<dbReference type="NCBIfam" id="TIGR04057">
    <property type="entry name" value="SusC_RagA_signa"/>
    <property type="match status" value="1"/>
</dbReference>
<evidence type="ECO:0000256" key="1">
    <source>
        <dbReference type="ARBA" id="ARBA00004571"/>
    </source>
</evidence>
<evidence type="ECO:0000256" key="10">
    <source>
        <dbReference type="SAM" id="SignalP"/>
    </source>
</evidence>
<keyword evidence="13" id="KW-0675">Receptor</keyword>
<feature type="chain" id="PRO_5016303517" evidence="10">
    <location>
        <begin position="20"/>
        <end position="1010"/>
    </location>
</feature>
<evidence type="ECO:0000256" key="4">
    <source>
        <dbReference type="ARBA" id="ARBA00022692"/>
    </source>
</evidence>
<keyword evidence="2 8" id="KW-0813">Transport</keyword>
<keyword evidence="6 8" id="KW-0472">Membrane</keyword>
<evidence type="ECO:0000313" key="16">
    <source>
        <dbReference type="Proteomes" id="UP000651837"/>
    </source>
</evidence>
<dbReference type="EMBL" id="QGGQ01000002">
    <property type="protein sequence ID" value="PWK24623.1"/>
    <property type="molecule type" value="Genomic_DNA"/>
</dbReference>
<dbReference type="PROSITE" id="PS52016">
    <property type="entry name" value="TONB_DEPENDENT_REC_3"/>
    <property type="match status" value="1"/>
</dbReference>
<keyword evidence="4 8" id="KW-0812">Transmembrane</keyword>
<dbReference type="NCBIfam" id="TIGR04056">
    <property type="entry name" value="OMP_RagA_SusC"/>
    <property type="match status" value="1"/>
</dbReference>
<dbReference type="EMBL" id="JACWLN010000001">
    <property type="protein sequence ID" value="MBD1259067.1"/>
    <property type="molecule type" value="Genomic_DNA"/>
</dbReference>
<evidence type="ECO:0000256" key="8">
    <source>
        <dbReference type="PROSITE-ProRule" id="PRU01360"/>
    </source>
</evidence>
<dbReference type="RefSeq" id="WP_109649178.1">
    <property type="nucleotide sequence ID" value="NZ_JACWLN010000001.1"/>
</dbReference>
<dbReference type="AlphaFoldDB" id="A0A316E7D4"/>
<name>A0A316E7D4_9FLAO</name>
<keyword evidence="5 9" id="KW-0798">TonB box</keyword>
<keyword evidence="3 8" id="KW-1134">Transmembrane beta strand</keyword>
<evidence type="ECO:0000256" key="6">
    <source>
        <dbReference type="ARBA" id="ARBA00023136"/>
    </source>
</evidence>
<dbReference type="InterPro" id="IPR037066">
    <property type="entry name" value="Plug_dom_sf"/>
</dbReference>
<evidence type="ECO:0000313" key="15">
    <source>
        <dbReference type="Proteomes" id="UP000245667"/>
    </source>
</evidence>
<evidence type="ECO:0000259" key="11">
    <source>
        <dbReference type="Pfam" id="PF00593"/>
    </source>
</evidence>
<feature type="signal peptide" evidence="10">
    <location>
        <begin position="1"/>
        <end position="19"/>
    </location>
</feature>
<dbReference type="Gene3D" id="2.60.40.1120">
    <property type="entry name" value="Carboxypeptidase-like, regulatory domain"/>
    <property type="match status" value="1"/>
</dbReference>
<gene>
    <name evidence="13" type="ORF">HZY62_00580</name>
    <name evidence="14" type="ORF">LX92_00987</name>
</gene>
<dbReference type="OrthoDB" id="9768177at2"/>
<dbReference type="InterPro" id="IPR023996">
    <property type="entry name" value="TonB-dep_OMP_SusC/RagA"/>
</dbReference>
<feature type="domain" description="TonB-dependent receptor plug" evidence="12">
    <location>
        <begin position="114"/>
        <end position="219"/>
    </location>
</feature>
<dbReference type="InterPro" id="IPR036942">
    <property type="entry name" value="Beta-barrel_TonB_sf"/>
</dbReference>
<comment type="similarity">
    <text evidence="8 9">Belongs to the TonB-dependent receptor family.</text>
</comment>
<dbReference type="InterPro" id="IPR023997">
    <property type="entry name" value="TonB-dep_OMP_SusC/RagA_CS"/>
</dbReference>
<dbReference type="InterPro" id="IPR012910">
    <property type="entry name" value="Plug_dom"/>
</dbReference>
<comment type="caution">
    <text evidence="14">The sequence shown here is derived from an EMBL/GenBank/DDBJ whole genome shotgun (WGS) entry which is preliminary data.</text>
</comment>